<dbReference type="EMBL" id="LGRN01000077">
    <property type="protein sequence ID" value="OJD17182.1"/>
    <property type="molecule type" value="Genomic_DNA"/>
</dbReference>
<name>A0A1J9PM52_9EURO</name>
<keyword evidence="3" id="KW-1185">Reference proteome</keyword>
<organism evidence="2 3">
    <name type="scientific">Emergomyces pasteurianus Ep9510</name>
    <dbReference type="NCBI Taxonomy" id="1447872"/>
    <lineage>
        <taxon>Eukaryota</taxon>
        <taxon>Fungi</taxon>
        <taxon>Dikarya</taxon>
        <taxon>Ascomycota</taxon>
        <taxon>Pezizomycotina</taxon>
        <taxon>Eurotiomycetes</taxon>
        <taxon>Eurotiomycetidae</taxon>
        <taxon>Onygenales</taxon>
        <taxon>Ajellomycetaceae</taxon>
        <taxon>Emergomyces</taxon>
    </lineage>
</organism>
<reference evidence="2 3" key="1">
    <citation type="submission" date="2015-07" db="EMBL/GenBank/DDBJ databases">
        <title>Emmonsia species relationships and genome sequence.</title>
        <authorList>
            <consortium name="The Broad Institute Genomics Platform"/>
            <person name="Cuomo C.A."/>
            <person name="Munoz J.F."/>
            <person name="Imamovic A."/>
            <person name="Priest M.E."/>
            <person name="Young S."/>
            <person name="Clay O.K."/>
            <person name="McEwen J.G."/>
        </authorList>
    </citation>
    <scope>NUCLEOTIDE SEQUENCE [LARGE SCALE GENOMIC DNA]</scope>
    <source>
        <strain evidence="2 3">UAMH 9510</strain>
    </source>
</reference>
<dbReference type="VEuPathDB" id="FungiDB:AJ78_02726"/>
<comment type="caution">
    <text evidence="2">The sequence shown here is derived from an EMBL/GenBank/DDBJ whole genome shotgun (WGS) entry which is preliminary data.</text>
</comment>
<gene>
    <name evidence="2" type="ORF">AJ78_02726</name>
</gene>
<dbReference type="Proteomes" id="UP000182235">
    <property type="component" value="Unassembled WGS sequence"/>
</dbReference>
<dbReference type="InterPro" id="IPR056009">
    <property type="entry name" value="DUF7587"/>
</dbReference>
<evidence type="ECO:0000259" key="1">
    <source>
        <dbReference type="Pfam" id="PF24494"/>
    </source>
</evidence>
<feature type="domain" description="DUF7587" evidence="1">
    <location>
        <begin position="44"/>
        <end position="110"/>
    </location>
</feature>
<evidence type="ECO:0000313" key="3">
    <source>
        <dbReference type="Proteomes" id="UP000182235"/>
    </source>
</evidence>
<dbReference type="OrthoDB" id="5383867at2759"/>
<proteinExistence type="predicted"/>
<dbReference type="AlphaFoldDB" id="A0A1J9PM52"/>
<evidence type="ECO:0000313" key="2">
    <source>
        <dbReference type="EMBL" id="OJD17182.1"/>
    </source>
</evidence>
<dbReference type="Pfam" id="PF24494">
    <property type="entry name" value="DUF7587"/>
    <property type="match status" value="1"/>
</dbReference>
<sequence length="183" mass="20757">MSFSPLPADAKPSVLFCAECRANTSFGEGHLCARRKNYRGAPSRQDFDDHLSRTKRPTPFLSFFSSWRRVMQRREYLEGNEEKDIVVIALWAKGLAGVYSVEEVASTLGYPDTGQILEKSYGITMMNTLLKEVLQRMDIVFSLFSRVVGRNVKSPSSARFIGVQQQFQGGFSLEGDQTTRWRI</sequence>
<protein>
    <recommendedName>
        <fullName evidence="1">DUF7587 domain-containing protein</fullName>
    </recommendedName>
</protein>
<accession>A0A1J9PM52</accession>